<evidence type="ECO:0000313" key="2">
    <source>
        <dbReference type="EMBL" id="KAG0249248.1"/>
    </source>
</evidence>
<accession>A0A9P6PN21</accession>
<protein>
    <submittedName>
        <fullName evidence="2">Uncharacterized protein</fullName>
    </submittedName>
</protein>
<evidence type="ECO:0000256" key="1">
    <source>
        <dbReference type="SAM" id="Phobius"/>
    </source>
</evidence>
<sequence>MSSPSLGLVNKHVALGFEVPLGQRVAASGGGSFVERDTDYDLTKQYFLVVCGLVFLCNSLLKWINLRSYDRFQRIVYLSRFLNAIFIFCLLAVPLDKMTPIALLGSMAFFCVLQVAVDLAVIYFGAYGFVDDLEAWARSARSSIDLGSVLPSPLGGRSRTNSRAGSMVNLHSLTFGPKRLKNLNGNTSTTSLVNPHGLPFPHMPQKNASPYSAQQQQQQLFQQHQQYLSLQQQSPTLIQQQQQALYNMHVNANSLGSSGAYGNLVQALAEIKRREQMNHASADGSTFTRQMSLNAAERGHSMTVAPRGLGGSGHHRYDVGIGHQYARYTRQSGWWEP</sequence>
<name>A0A9P6PN21_9FUNG</name>
<dbReference type="AlphaFoldDB" id="A0A9P6PN21"/>
<dbReference type="Proteomes" id="UP000726737">
    <property type="component" value="Unassembled WGS sequence"/>
</dbReference>
<keyword evidence="1" id="KW-0472">Membrane</keyword>
<keyword evidence="1" id="KW-0812">Transmembrane</keyword>
<comment type="caution">
    <text evidence="2">The sequence shown here is derived from an EMBL/GenBank/DDBJ whole genome shotgun (WGS) entry which is preliminary data.</text>
</comment>
<evidence type="ECO:0000313" key="3">
    <source>
        <dbReference type="Proteomes" id="UP000726737"/>
    </source>
</evidence>
<feature type="transmembrane region" description="Helical" evidence="1">
    <location>
        <begin position="101"/>
        <end position="130"/>
    </location>
</feature>
<dbReference type="OrthoDB" id="191995at2759"/>
<keyword evidence="1" id="KW-1133">Transmembrane helix</keyword>
<keyword evidence="3" id="KW-1185">Reference proteome</keyword>
<feature type="transmembrane region" description="Helical" evidence="1">
    <location>
        <begin position="46"/>
        <end position="64"/>
    </location>
</feature>
<proteinExistence type="predicted"/>
<organism evidence="2 3">
    <name type="scientific">Mortierella polycephala</name>
    <dbReference type="NCBI Taxonomy" id="41804"/>
    <lineage>
        <taxon>Eukaryota</taxon>
        <taxon>Fungi</taxon>
        <taxon>Fungi incertae sedis</taxon>
        <taxon>Mucoromycota</taxon>
        <taxon>Mortierellomycotina</taxon>
        <taxon>Mortierellomycetes</taxon>
        <taxon>Mortierellales</taxon>
        <taxon>Mortierellaceae</taxon>
        <taxon>Mortierella</taxon>
    </lineage>
</organism>
<feature type="transmembrane region" description="Helical" evidence="1">
    <location>
        <begin position="76"/>
        <end position="95"/>
    </location>
</feature>
<reference evidence="2" key="1">
    <citation type="journal article" date="2020" name="Fungal Divers.">
        <title>Resolving the Mortierellaceae phylogeny through synthesis of multi-gene phylogenetics and phylogenomics.</title>
        <authorList>
            <person name="Vandepol N."/>
            <person name="Liber J."/>
            <person name="Desiro A."/>
            <person name="Na H."/>
            <person name="Kennedy M."/>
            <person name="Barry K."/>
            <person name="Grigoriev I.V."/>
            <person name="Miller A.N."/>
            <person name="O'Donnell K."/>
            <person name="Stajich J.E."/>
            <person name="Bonito G."/>
        </authorList>
    </citation>
    <scope>NUCLEOTIDE SEQUENCE</scope>
    <source>
        <strain evidence="2">KOD948</strain>
    </source>
</reference>
<dbReference type="EMBL" id="JAAAJA010000848">
    <property type="protein sequence ID" value="KAG0249248.1"/>
    <property type="molecule type" value="Genomic_DNA"/>
</dbReference>
<gene>
    <name evidence="2" type="ORF">BG011_009467</name>
</gene>